<dbReference type="RefSeq" id="WP_012088060.1">
    <property type="nucleotide sequence ID" value="NC_009664.2"/>
</dbReference>
<dbReference type="OrthoDB" id="9803716at2"/>
<evidence type="ECO:0000256" key="1">
    <source>
        <dbReference type="SAM" id="MobiDB-lite"/>
    </source>
</evidence>
<dbReference type="Proteomes" id="UP000001116">
    <property type="component" value="Chromosome"/>
</dbReference>
<dbReference type="HOGENOM" id="CLU_914593_0_0_11"/>
<dbReference type="Pfam" id="PF12083">
    <property type="entry name" value="DUF3560"/>
    <property type="match status" value="1"/>
</dbReference>
<sequence length="304" mass="31569">MSAPNGTSRPPCGRWGTATPRRAASRTGIPLGQLILVGHHSEGRARRDAARMGAHMDASVAHTDAAEEARRAARIAKAATDARYNPVTVAKRVERLTPRVGAEEKALAHCERAVAAGQAAAAALSAVGGPDSDLDRGQVQPDRPRAGESAQGAAVRYGLNMAAHAAAVAERLQAHRADLAHWQAVRARQVADGTATGVGRHNVAAGDQVRVRGHCYEVVRANAKTVTVLGMFGPRATLWQEVQEHRRGAGGTGDQARAGGVTQPLFTARQPPAASGPGVPAAQSWPCDDPNFFGTSRACASAGP</sequence>
<name>A6WA83_KINRD</name>
<evidence type="ECO:0000313" key="3">
    <source>
        <dbReference type="Proteomes" id="UP000001116"/>
    </source>
</evidence>
<dbReference type="eggNOG" id="ENOG502ZHRG">
    <property type="taxonomic scope" value="Bacteria"/>
</dbReference>
<dbReference type="InterPro" id="IPR021944">
    <property type="entry name" value="DUF3560"/>
</dbReference>
<reference evidence="3" key="1">
    <citation type="journal article" date="2008" name="PLoS ONE">
        <title>Survival in nuclear waste, extreme resistance, and potential applications gleaned from the genome sequence of Kineococcus radiotolerans SRS30216.</title>
        <authorList>
            <person name="Bagwell C.E."/>
            <person name="Bhat S."/>
            <person name="Hawkins G.M."/>
            <person name="Smith B.W."/>
            <person name="Biswas T."/>
            <person name="Hoover T.R."/>
            <person name="Saunders E."/>
            <person name="Han C.S."/>
            <person name="Tsodikov O.V."/>
            <person name="Shimkets L.J."/>
        </authorList>
    </citation>
    <scope>NUCLEOTIDE SEQUENCE [LARGE SCALE GENOMIC DNA]</scope>
    <source>
        <strain evidence="3">ATCC BAA-149 / DSM 14245 / SRS30216</strain>
    </source>
</reference>
<accession>A6WA83</accession>
<keyword evidence="3" id="KW-1185">Reference proteome</keyword>
<proteinExistence type="predicted"/>
<dbReference type="EMBL" id="CP000750">
    <property type="protein sequence ID" value="ABS03722.1"/>
    <property type="molecule type" value="Genomic_DNA"/>
</dbReference>
<dbReference type="KEGG" id="kra:Krad_2241"/>
<dbReference type="STRING" id="266940.Krad_2241"/>
<feature type="region of interest" description="Disordered" evidence="1">
    <location>
        <begin position="267"/>
        <end position="287"/>
    </location>
</feature>
<protein>
    <recommendedName>
        <fullName evidence="4">DUF3560 domain-containing protein</fullName>
    </recommendedName>
</protein>
<evidence type="ECO:0000313" key="2">
    <source>
        <dbReference type="EMBL" id="ABS03722.1"/>
    </source>
</evidence>
<organism evidence="2 3">
    <name type="scientific">Kineococcus radiotolerans (strain ATCC BAA-149 / DSM 14245 / SRS30216)</name>
    <dbReference type="NCBI Taxonomy" id="266940"/>
    <lineage>
        <taxon>Bacteria</taxon>
        <taxon>Bacillati</taxon>
        <taxon>Actinomycetota</taxon>
        <taxon>Actinomycetes</taxon>
        <taxon>Kineosporiales</taxon>
        <taxon>Kineosporiaceae</taxon>
        <taxon>Kineococcus</taxon>
    </lineage>
</organism>
<feature type="region of interest" description="Disordered" evidence="1">
    <location>
        <begin position="126"/>
        <end position="149"/>
    </location>
</feature>
<gene>
    <name evidence="2" type="ordered locus">Krad_2241</name>
</gene>
<feature type="region of interest" description="Disordered" evidence="1">
    <location>
        <begin position="1"/>
        <end position="22"/>
    </location>
</feature>
<feature type="compositionally biased region" description="Low complexity" evidence="1">
    <location>
        <begin position="270"/>
        <end position="284"/>
    </location>
</feature>
<evidence type="ECO:0008006" key="4">
    <source>
        <dbReference type="Google" id="ProtNLM"/>
    </source>
</evidence>
<dbReference type="AlphaFoldDB" id="A6WA83"/>